<dbReference type="PANTHER" id="PTHR34220:SF7">
    <property type="entry name" value="SENSOR HISTIDINE KINASE YPDA"/>
    <property type="match status" value="1"/>
</dbReference>
<evidence type="ECO:0000259" key="7">
    <source>
        <dbReference type="PROSITE" id="PS50113"/>
    </source>
</evidence>
<keyword evidence="5" id="KW-1133">Transmembrane helix</keyword>
<evidence type="ECO:0000313" key="9">
    <source>
        <dbReference type="EMBL" id="KIX12722.1"/>
    </source>
</evidence>
<feature type="domain" description="HAMP" evidence="8">
    <location>
        <begin position="311"/>
        <end position="363"/>
    </location>
</feature>
<dbReference type="AlphaFoldDB" id="A0A0D2GCQ2"/>
<dbReference type="RefSeq" id="WP_052515286.1">
    <property type="nucleotide sequence ID" value="NZ_AZAC01000024.1"/>
</dbReference>
<organism evidence="9 10">
    <name type="scientific">Dethiosulfatarculus sandiegensis</name>
    <dbReference type="NCBI Taxonomy" id="1429043"/>
    <lineage>
        <taxon>Bacteria</taxon>
        <taxon>Pseudomonadati</taxon>
        <taxon>Thermodesulfobacteriota</taxon>
        <taxon>Desulfarculia</taxon>
        <taxon>Desulfarculales</taxon>
        <taxon>Desulfarculaceae</taxon>
        <taxon>Dethiosulfatarculus</taxon>
    </lineage>
</organism>
<dbReference type="InterPro" id="IPR000700">
    <property type="entry name" value="PAS-assoc_C"/>
</dbReference>
<dbReference type="CDD" id="cd00130">
    <property type="entry name" value="PAS"/>
    <property type="match status" value="1"/>
</dbReference>
<dbReference type="InterPro" id="IPR000014">
    <property type="entry name" value="PAS"/>
</dbReference>
<evidence type="ECO:0000256" key="5">
    <source>
        <dbReference type="SAM" id="Phobius"/>
    </source>
</evidence>
<dbReference type="SUPFAM" id="SSF55785">
    <property type="entry name" value="PYP-like sensor domain (PAS domain)"/>
    <property type="match status" value="1"/>
</dbReference>
<dbReference type="SMART" id="SM00091">
    <property type="entry name" value="PAS"/>
    <property type="match status" value="1"/>
</dbReference>
<feature type="domain" description="PAS" evidence="6">
    <location>
        <begin position="368"/>
        <end position="409"/>
    </location>
</feature>
<evidence type="ECO:0000256" key="4">
    <source>
        <dbReference type="SAM" id="Coils"/>
    </source>
</evidence>
<evidence type="ECO:0008006" key="11">
    <source>
        <dbReference type="Google" id="ProtNLM"/>
    </source>
</evidence>
<dbReference type="Pfam" id="PF00989">
    <property type="entry name" value="PAS"/>
    <property type="match status" value="1"/>
</dbReference>
<dbReference type="SMART" id="SM00304">
    <property type="entry name" value="HAMP"/>
    <property type="match status" value="1"/>
</dbReference>
<dbReference type="OrthoDB" id="2514702at2"/>
<comment type="caution">
    <text evidence="9">The sequence shown here is derived from an EMBL/GenBank/DDBJ whole genome shotgun (WGS) entry which is preliminary data.</text>
</comment>
<dbReference type="InterPro" id="IPR036890">
    <property type="entry name" value="HATPase_C_sf"/>
</dbReference>
<dbReference type="Gene3D" id="6.10.340.10">
    <property type="match status" value="1"/>
</dbReference>
<dbReference type="PANTHER" id="PTHR34220">
    <property type="entry name" value="SENSOR HISTIDINE KINASE YPDA"/>
    <property type="match status" value="1"/>
</dbReference>
<dbReference type="InterPro" id="IPR050640">
    <property type="entry name" value="Bact_2-comp_sensor_kinase"/>
</dbReference>
<dbReference type="InParanoid" id="A0A0D2GCQ2"/>
<evidence type="ECO:0000256" key="1">
    <source>
        <dbReference type="ARBA" id="ARBA00004370"/>
    </source>
</evidence>
<protein>
    <recommendedName>
        <fullName evidence="11">Histidine kinase</fullName>
    </recommendedName>
</protein>
<dbReference type="InterPro" id="IPR003660">
    <property type="entry name" value="HAMP_dom"/>
</dbReference>
<dbReference type="SUPFAM" id="SSF158472">
    <property type="entry name" value="HAMP domain-like"/>
    <property type="match status" value="1"/>
</dbReference>
<keyword evidence="5" id="KW-0472">Membrane</keyword>
<gene>
    <name evidence="9" type="ORF">X474_17570</name>
</gene>
<dbReference type="CDD" id="cd06225">
    <property type="entry name" value="HAMP"/>
    <property type="match status" value="1"/>
</dbReference>
<accession>A0A0D2GCQ2</accession>
<dbReference type="GO" id="GO:0006355">
    <property type="term" value="P:regulation of DNA-templated transcription"/>
    <property type="evidence" value="ECO:0007669"/>
    <property type="project" value="InterPro"/>
</dbReference>
<dbReference type="SUPFAM" id="SSF55874">
    <property type="entry name" value="ATPase domain of HSP90 chaperone/DNA topoisomerase II/histidine kinase"/>
    <property type="match status" value="1"/>
</dbReference>
<dbReference type="EMBL" id="AZAC01000024">
    <property type="protein sequence ID" value="KIX12722.1"/>
    <property type="molecule type" value="Genomic_DNA"/>
</dbReference>
<evidence type="ECO:0000259" key="6">
    <source>
        <dbReference type="PROSITE" id="PS50112"/>
    </source>
</evidence>
<dbReference type="InterPro" id="IPR035965">
    <property type="entry name" value="PAS-like_dom_sf"/>
</dbReference>
<dbReference type="Proteomes" id="UP000032233">
    <property type="component" value="Unassembled WGS sequence"/>
</dbReference>
<dbReference type="PROSITE" id="PS50113">
    <property type="entry name" value="PAC"/>
    <property type="match status" value="1"/>
</dbReference>
<keyword evidence="3" id="KW-0808">Transferase</keyword>
<name>A0A0D2GCQ2_9BACT</name>
<feature type="domain" description="PAC" evidence="7">
    <location>
        <begin position="440"/>
        <end position="492"/>
    </location>
</feature>
<keyword evidence="10" id="KW-1185">Reference proteome</keyword>
<dbReference type="Gene3D" id="3.30.565.10">
    <property type="entry name" value="Histidine kinase-like ATPase, C-terminal domain"/>
    <property type="match status" value="1"/>
</dbReference>
<dbReference type="Gene3D" id="3.30.450.20">
    <property type="entry name" value="PAS domain"/>
    <property type="match status" value="2"/>
</dbReference>
<dbReference type="InterPro" id="IPR010559">
    <property type="entry name" value="Sig_transdc_His_kin_internal"/>
</dbReference>
<reference evidence="9 10" key="1">
    <citation type="submission" date="2013-11" db="EMBL/GenBank/DDBJ databases">
        <title>Metagenomic analysis of a methanogenic consortium involved in long chain n-alkane degradation.</title>
        <authorList>
            <person name="Davidova I.A."/>
            <person name="Callaghan A.V."/>
            <person name="Wawrik B."/>
            <person name="Pruitt S."/>
            <person name="Marks C."/>
            <person name="Duncan K.E."/>
            <person name="Suflita J.M."/>
        </authorList>
    </citation>
    <scope>NUCLEOTIDE SEQUENCE [LARGE SCALE GENOMIC DNA]</scope>
    <source>
        <strain evidence="9 10">SPR</strain>
    </source>
</reference>
<proteinExistence type="predicted"/>
<dbReference type="InterPro" id="IPR013767">
    <property type="entry name" value="PAS_fold"/>
</dbReference>
<keyword evidence="5" id="KW-0812">Transmembrane</keyword>
<evidence type="ECO:0000256" key="3">
    <source>
        <dbReference type="ARBA" id="ARBA00022679"/>
    </source>
</evidence>
<dbReference type="Pfam" id="PF06580">
    <property type="entry name" value="His_kinase"/>
    <property type="match status" value="1"/>
</dbReference>
<feature type="transmembrane region" description="Helical" evidence="5">
    <location>
        <begin position="7"/>
        <end position="30"/>
    </location>
</feature>
<dbReference type="PROSITE" id="PS50885">
    <property type="entry name" value="HAMP"/>
    <property type="match status" value="1"/>
</dbReference>
<dbReference type="NCBIfam" id="TIGR00229">
    <property type="entry name" value="sensory_box"/>
    <property type="match status" value="1"/>
</dbReference>
<feature type="coiled-coil region" evidence="4">
    <location>
        <begin position="348"/>
        <end position="375"/>
    </location>
</feature>
<dbReference type="Pfam" id="PF00672">
    <property type="entry name" value="HAMP"/>
    <property type="match status" value="1"/>
</dbReference>
<keyword evidence="4" id="KW-0175">Coiled coil</keyword>
<evidence type="ECO:0000259" key="8">
    <source>
        <dbReference type="PROSITE" id="PS50885"/>
    </source>
</evidence>
<dbReference type="PROSITE" id="PS50112">
    <property type="entry name" value="PAS"/>
    <property type="match status" value="1"/>
</dbReference>
<dbReference type="STRING" id="1429043.X474_17570"/>
<evidence type="ECO:0000256" key="2">
    <source>
        <dbReference type="ARBA" id="ARBA00022553"/>
    </source>
</evidence>
<comment type="subcellular location">
    <subcellularLocation>
        <location evidence="1">Membrane</location>
    </subcellularLocation>
</comment>
<evidence type="ECO:0000313" key="10">
    <source>
        <dbReference type="Proteomes" id="UP000032233"/>
    </source>
</evidence>
<dbReference type="GO" id="GO:0000155">
    <property type="term" value="F:phosphorelay sensor kinase activity"/>
    <property type="evidence" value="ECO:0007669"/>
    <property type="project" value="InterPro"/>
</dbReference>
<keyword evidence="2" id="KW-0597">Phosphoprotein</keyword>
<sequence>MRLRTKLILILPTIVIAASLISSALMYLFASNELEWRAKRRLMGTAVLVAESIQLRFDTELRKFEYWAAMPLVVNTARNYKNTRLLSEFDDYFSAVVAREPYSSIYLIHKSGECVASDNPIRVYQPYCTNVVSQRPSAKAGFAGIANIGHTLMGVADDRPLVPITAPIRHQGEVLGILRAGVDMGRLSEEVLKLHTLAPKEKIYFFDSSLPAVPPEGLKLQAPTHWEQYSPPPSELQASFGKRDGSIFHYRDSKGDHLAALAQLRAPQWTMLVSQPMAEILAPVRLLEEITLVVVAVTIALLIALISMLTAPVVKRIESCREFSEDICQGRLEERLILDSHDEVGDLAHDLNQMAARLQENYRALEEAERKYRGIFENSVEGIFQTNSHGVILAANPRLAELLGVPSAEELVGESAVDFYADLILRERLLERLRLEGEVGGFDCEIIRKDGVRLQSVLHARAELDAQGAIKLIHGSLEDVTELREAEEKAERARETENLLLRTKLEMLRYQVNPHFLYNALNSLQEIIMTAPEDGVDMTRAMAGFYQACLARRSELLSTVSAEFDRIEKYLRVQKIRFEDQLETSLQMDTEAREVRIPVFIGQPVVENAINYGRRSGARPLKIRISANIVNGKCLFTVANSGIWFEPGQSGGHQTGTQLGLEYVQRCLAHHYGSKGSLEIKKEDGWVIAQIVFPAREEFRDE</sequence>
<dbReference type="GO" id="GO:0016020">
    <property type="term" value="C:membrane"/>
    <property type="evidence" value="ECO:0007669"/>
    <property type="project" value="UniProtKB-SubCell"/>
</dbReference>